<evidence type="ECO:0000313" key="2">
    <source>
        <dbReference type="EMBL" id="GAA1239350.1"/>
    </source>
</evidence>
<dbReference type="InterPro" id="IPR052402">
    <property type="entry name" value="ADCK_kinase"/>
</dbReference>
<name>A0ABN1W7Y0_9PSEU</name>
<dbReference type="EMBL" id="BAAALN010000006">
    <property type="protein sequence ID" value="GAA1239350.1"/>
    <property type="molecule type" value="Genomic_DNA"/>
</dbReference>
<protein>
    <recommendedName>
        <fullName evidence="1">Protein kinase domain-containing protein</fullName>
    </recommendedName>
</protein>
<dbReference type="CDD" id="cd05121">
    <property type="entry name" value="ABC1_ADCK3-like"/>
    <property type="match status" value="1"/>
</dbReference>
<dbReference type="PROSITE" id="PS50011">
    <property type="entry name" value="PROTEIN_KINASE_DOM"/>
    <property type="match status" value="1"/>
</dbReference>
<dbReference type="Proteomes" id="UP001500653">
    <property type="component" value="Unassembled WGS sequence"/>
</dbReference>
<dbReference type="Gene3D" id="1.10.510.10">
    <property type="entry name" value="Transferase(Phosphotransferase) domain 1"/>
    <property type="match status" value="1"/>
</dbReference>
<gene>
    <name evidence="2" type="ORF">GCM10009676_25000</name>
</gene>
<organism evidence="2 3">
    <name type="scientific">Prauserella halophila</name>
    <dbReference type="NCBI Taxonomy" id="185641"/>
    <lineage>
        <taxon>Bacteria</taxon>
        <taxon>Bacillati</taxon>
        <taxon>Actinomycetota</taxon>
        <taxon>Actinomycetes</taxon>
        <taxon>Pseudonocardiales</taxon>
        <taxon>Pseudonocardiaceae</taxon>
        <taxon>Prauserella</taxon>
    </lineage>
</organism>
<comment type="caution">
    <text evidence="2">The sequence shown here is derived from an EMBL/GenBank/DDBJ whole genome shotgun (WGS) entry which is preliminary data.</text>
</comment>
<sequence length="488" mass="53659">MNSDDLRRAQQVVRRDGTVLAGVLRAARLAQVAGVVARRSLLPHLRSVLSRRSLVRPAAETAHDLAETVERLGPAFVKFAQIASTREDVLPPGVCARLSRLHDRVAPMSRRELDRSLAEGYGDDWERHLGTVSPAPLGAGSIACVYSLTARDDEDLVLKLRRPSISRRMRRDIDLVVTVCRFAEKLPPVRRVPLGEMAEAVGSAVLGQLDMIAESRNLARLGQDLRRLEFITVPRPVSETVTEHGFAMTYVPGADRPVELDGLSGPRRRLLAEQVLKAVFEMLFSTGMVHCDLHPGNLRLTSHGSITILDGGFVYRVPERTRRLLATFFLNLGFRNGPACATAVMSSATDIRDDADVDAFRAEIIELVDRYGGATARDFDLVEFSKRLFGSQRRNGIFASSEFAFPLLALLMVENTVRRLDPDVDFQGLVRPIVFRAAQGRAPGMTAGVDAENVAGPQDVDRDDVRRRGLGWSASWGLSVVSLENPGS</sequence>
<evidence type="ECO:0000259" key="1">
    <source>
        <dbReference type="PROSITE" id="PS50011"/>
    </source>
</evidence>
<proteinExistence type="predicted"/>
<accession>A0ABN1W7Y0</accession>
<dbReference type="Pfam" id="PF03109">
    <property type="entry name" value="ABC1"/>
    <property type="match status" value="1"/>
</dbReference>
<dbReference type="RefSeq" id="WP_253862349.1">
    <property type="nucleotide sequence ID" value="NZ_BAAALN010000006.1"/>
</dbReference>
<dbReference type="InterPro" id="IPR011009">
    <property type="entry name" value="Kinase-like_dom_sf"/>
</dbReference>
<reference evidence="2 3" key="1">
    <citation type="journal article" date="2019" name="Int. J. Syst. Evol. Microbiol.">
        <title>The Global Catalogue of Microorganisms (GCM) 10K type strain sequencing project: providing services to taxonomists for standard genome sequencing and annotation.</title>
        <authorList>
            <consortium name="The Broad Institute Genomics Platform"/>
            <consortium name="The Broad Institute Genome Sequencing Center for Infectious Disease"/>
            <person name="Wu L."/>
            <person name="Ma J."/>
        </authorList>
    </citation>
    <scope>NUCLEOTIDE SEQUENCE [LARGE SCALE GENOMIC DNA]</scope>
    <source>
        <strain evidence="2 3">JCM 13023</strain>
    </source>
</reference>
<dbReference type="PANTHER" id="PTHR45890:SF1">
    <property type="entry name" value="AARF DOMAIN CONTAINING KINASE 2"/>
    <property type="match status" value="1"/>
</dbReference>
<feature type="domain" description="Protein kinase" evidence="1">
    <location>
        <begin position="131"/>
        <end position="434"/>
    </location>
</feature>
<dbReference type="InterPro" id="IPR000719">
    <property type="entry name" value="Prot_kinase_dom"/>
</dbReference>
<dbReference type="InterPro" id="IPR004147">
    <property type="entry name" value="ABC1_dom"/>
</dbReference>
<dbReference type="SUPFAM" id="SSF56112">
    <property type="entry name" value="Protein kinase-like (PK-like)"/>
    <property type="match status" value="1"/>
</dbReference>
<dbReference type="PANTHER" id="PTHR45890">
    <property type="entry name" value="AARF DOMAIN CONTAINING KINASE 2 (PREDICTED)"/>
    <property type="match status" value="1"/>
</dbReference>
<keyword evidence="3" id="KW-1185">Reference proteome</keyword>
<evidence type="ECO:0000313" key="3">
    <source>
        <dbReference type="Proteomes" id="UP001500653"/>
    </source>
</evidence>